<name>A0A5J4NAA3_9TREM</name>
<sequence>MSKRGHRIGVRNATSVHITFSLSGDYVHRKAGSGLKKIPDVCVLPVNKLATAQTQIKLNAADNESQRKCIDKELSQLELVIMRMHQFTELRSQMIEMHQTAFYDSITRQGVVATPTICDNIEVPGQIWGQEERHTQRQVSQEALRMLSQFKHIRQLRPGLGSPVNRTQLSQLEESEQQRQTQLMRLASGLRYERRAVVSKSGRKFSQQIIGLADTLFLRFDRLICEDDIEWTEKEEAIYSLTDMVALRNIEWFPREQHQQKYQNQPVIQTDPKNENDLPSISKTRGKSTWYGPKLNDLTSIERKVPESEPKKLVVAKSTGPDRSLRRMKKPKREKFLFRSMERTDEDLLAGMKERSPEAGYCLVTAKTSTAHLAALQSRDQAVKEFRQFVDNLLGLIDKEFSDLCQNNEALQNEWTESVKALKELYN</sequence>
<protein>
    <recommendedName>
        <fullName evidence="1">DUF4456 domain-containing protein</fullName>
    </recommendedName>
</protein>
<dbReference type="Pfam" id="PF14644">
    <property type="entry name" value="DUF4456"/>
    <property type="match status" value="1"/>
</dbReference>
<gene>
    <name evidence="2" type="ORF">DEA37_0014124</name>
</gene>
<reference evidence="2 3" key="1">
    <citation type="journal article" date="2019" name="Gigascience">
        <title>Whole-genome sequence of the oriental lung fluke Paragonimus westermani.</title>
        <authorList>
            <person name="Oey H."/>
            <person name="Zakrzewski M."/>
            <person name="Narain K."/>
            <person name="Devi K.R."/>
            <person name="Agatsuma T."/>
            <person name="Nawaratna S."/>
            <person name="Gobert G.N."/>
            <person name="Jones M.K."/>
            <person name="Ragan M.A."/>
            <person name="McManus D.P."/>
            <person name="Krause L."/>
        </authorList>
    </citation>
    <scope>NUCLEOTIDE SEQUENCE [LARGE SCALE GENOMIC DNA]</scope>
    <source>
        <strain evidence="2 3">IND2009</strain>
    </source>
</reference>
<dbReference type="AlphaFoldDB" id="A0A5J4NAA3"/>
<dbReference type="InterPro" id="IPR027914">
    <property type="entry name" value="DUF4456"/>
</dbReference>
<feature type="domain" description="DUF4456" evidence="1">
    <location>
        <begin position="149"/>
        <end position="231"/>
    </location>
</feature>
<dbReference type="EMBL" id="QNGE01005269">
    <property type="protein sequence ID" value="KAA3672159.1"/>
    <property type="molecule type" value="Genomic_DNA"/>
</dbReference>
<comment type="caution">
    <text evidence="2">The sequence shown here is derived from an EMBL/GenBank/DDBJ whole genome shotgun (WGS) entry which is preliminary data.</text>
</comment>
<dbReference type="Proteomes" id="UP000324629">
    <property type="component" value="Unassembled WGS sequence"/>
</dbReference>
<evidence type="ECO:0000313" key="2">
    <source>
        <dbReference type="EMBL" id="KAA3672159.1"/>
    </source>
</evidence>
<organism evidence="2 3">
    <name type="scientific">Paragonimus westermani</name>
    <dbReference type="NCBI Taxonomy" id="34504"/>
    <lineage>
        <taxon>Eukaryota</taxon>
        <taxon>Metazoa</taxon>
        <taxon>Spiralia</taxon>
        <taxon>Lophotrochozoa</taxon>
        <taxon>Platyhelminthes</taxon>
        <taxon>Trematoda</taxon>
        <taxon>Digenea</taxon>
        <taxon>Plagiorchiida</taxon>
        <taxon>Troglotremata</taxon>
        <taxon>Troglotrematidae</taxon>
        <taxon>Paragonimus</taxon>
    </lineage>
</organism>
<proteinExistence type="predicted"/>
<evidence type="ECO:0000313" key="3">
    <source>
        <dbReference type="Proteomes" id="UP000324629"/>
    </source>
</evidence>
<accession>A0A5J4NAA3</accession>
<keyword evidence="3" id="KW-1185">Reference proteome</keyword>
<evidence type="ECO:0000259" key="1">
    <source>
        <dbReference type="Pfam" id="PF14644"/>
    </source>
</evidence>